<evidence type="ECO:0000256" key="1">
    <source>
        <dbReference type="ARBA" id="ARBA00004651"/>
    </source>
</evidence>
<accession>A0ABW8JDW7</accession>
<dbReference type="RefSeq" id="WP_404544914.1">
    <property type="nucleotide sequence ID" value="NZ_JADIKJ010000002.1"/>
</dbReference>
<keyword evidence="10" id="KW-1185">Reference proteome</keyword>
<dbReference type="Pfam" id="PF02687">
    <property type="entry name" value="FtsX"/>
    <property type="match status" value="1"/>
</dbReference>
<evidence type="ECO:0000256" key="3">
    <source>
        <dbReference type="ARBA" id="ARBA00022692"/>
    </source>
</evidence>
<sequence length="446" mass="49194">MLGYYFDLAVRSLRRDSVLTLLMIVTIAIGIGASMTALTVYHVLAQDPYPGRSGMLYRPQLDPRELADRSPNFSGDSDEPYAQLSWIDGMNLLHAKRADRQALMSTASFRAELPDAQVEPTHPFGLFTTADFFGMFGAPFRYGHGWSEADDQDEARVVVISDTLNDRLFGGADSTGRTLLLNSVPFRVIGVLAPWRVLPRIYGSYSPIEFTDTHEAYVPLAAAIDSGLRIAGASQCWSGKLTLPRDNQQKKTAPCAWLQMWVQLDSAAKVSAYRDFLAHYSSQQNALGRFQRPPNIRLRNVYQWLDYYQAVPAESRLQAWLSFGFLLVCLINATGLMLAKFMRSTGALGVRRALGASRRAVFAQLLVEAGMIGLAGGLGGVLVAYGGLWLVRCQPDGDIDYTSLAYMDIRMLIASFVFALIASLLVGLLPAWRACQVSPALQLKTQ</sequence>
<dbReference type="InterPro" id="IPR003838">
    <property type="entry name" value="ABC3_permease_C"/>
</dbReference>
<evidence type="ECO:0000259" key="7">
    <source>
        <dbReference type="Pfam" id="PF02687"/>
    </source>
</evidence>
<evidence type="ECO:0000259" key="8">
    <source>
        <dbReference type="Pfam" id="PF12704"/>
    </source>
</evidence>
<name>A0ABW8JDW7_9GAMM</name>
<feature type="domain" description="MacB-like periplasmic core" evidence="8">
    <location>
        <begin position="20"/>
        <end position="273"/>
    </location>
</feature>
<feature type="transmembrane region" description="Helical" evidence="6">
    <location>
        <begin position="411"/>
        <end position="432"/>
    </location>
</feature>
<dbReference type="Proteomes" id="UP001620461">
    <property type="component" value="Unassembled WGS sequence"/>
</dbReference>
<dbReference type="PANTHER" id="PTHR30572">
    <property type="entry name" value="MEMBRANE COMPONENT OF TRANSPORTER-RELATED"/>
    <property type="match status" value="1"/>
</dbReference>
<dbReference type="EMBL" id="JADIKJ010000002">
    <property type="protein sequence ID" value="MFK2899284.1"/>
    <property type="molecule type" value="Genomic_DNA"/>
</dbReference>
<keyword evidence="3 6" id="KW-0812">Transmembrane</keyword>
<evidence type="ECO:0000313" key="10">
    <source>
        <dbReference type="Proteomes" id="UP001620461"/>
    </source>
</evidence>
<reference evidence="9 10" key="1">
    <citation type="submission" date="2020-10" db="EMBL/GenBank/DDBJ databases">
        <title>Phylogeny of dyella-like bacteria.</title>
        <authorList>
            <person name="Fu J."/>
        </authorList>
    </citation>
    <scope>NUCLEOTIDE SEQUENCE [LARGE SCALE GENOMIC DNA]</scope>
    <source>
        <strain evidence="9 10">JP1</strain>
    </source>
</reference>
<keyword evidence="2" id="KW-1003">Cell membrane</keyword>
<keyword evidence="4 6" id="KW-1133">Transmembrane helix</keyword>
<protein>
    <submittedName>
        <fullName evidence="9">ABC transporter permease</fullName>
    </submittedName>
</protein>
<evidence type="ECO:0000256" key="5">
    <source>
        <dbReference type="ARBA" id="ARBA00023136"/>
    </source>
</evidence>
<comment type="subcellular location">
    <subcellularLocation>
        <location evidence="1">Cell membrane</location>
        <topology evidence="1">Multi-pass membrane protein</topology>
    </subcellularLocation>
</comment>
<dbReference type="PANTHER" id="PTHR30572:SF18">
    <property type="entry name" value="ABC-TYPE MACROLIDE FAMILY EXPORT SYSTEM PERMEASE COMPONENT 2"/>
    <property type="match status" value="1"/>
</dbReference>
<evidence type="ECO:0000256" key="2">
    <source>
        <dbReference type="ARBA" id="ARBA00022475"/>
    </source>
</evidence>
<evidence type="ECO:0000313" key="9">
    <source>
        <dbReference type="EMBL" id="MFK2899284.1"/>
    </source>
</evidence>
<comment type="caution">
    <text evidence="9">The sequence shown here is derived from an EMBL/GenBank/DDBJ whole genome shotgun (WGS) entry which is preliminary data.</text>
</comment>
<keyword evidence="5 6" id="KW-0472">Membrane</keyword>
<feature type="transmembrane region" description="Helical" evidence="6">
    <location>
        <begin position="319"/>
        <end position="339"/>
    </location>
</feature>
<feature type="transmembrane region" description="Helical" evidence="6">
    <location>
        <begin position="360"/>
        <end position="391"/>
    </location>
</feature>
<dbReference type="InterPro" id="IPR025857">
    <property type="entry name" value="MacB_PCD"/>
</dbReference>
<organism evidence="9 10">
    <name type="scientific">Dyella jejuensis</name>
    <dbReference type="NCBI Taxonomy" id="1432009"/>
    <lineage>
        <taxon>Bacteria</taxon>
        <taxon>Pseudomonadati</taxon>
        <taxon>Pseudomonadota</taxon>
        <taxon>Gammaproteobacteria</taxon>
        <taxon>Lysobacterales</taxon>
        <taxon>Rhodanobacteraceae</taxon>
        <taxon>Dyella</taxon>
    </lineage>
</organism>
<evidence type="ECO:0000256" key="6">
    <source>
        <dbReference type="SAM" id="Phobius"/>
    </source>
</evidence>
<feature type="transmembrane region" description="Helical" evidence="6">
    <location>
        <begin position="21"/>
        <end position="44"/>
    </location>
</feature>
<feature type="domain" description="ABC3 transporter permease C-terminal" evidence="7">
    <location>
        <begin position="321"/>
        <end position="439"/>
    </location>
</feature>
<proteinExistence type="predicted"/>
<dbReference type="InterPro" id="IPR050250">
    <property type="entry name" value="Macrolide_Exporter_MacB"/>
</dbReference>
<dbReference type="Pfam" id="PF12704">
    <property type="entry name" value="MacB_PCD"/>
    <property type="match status" value="1"/>
</dbReference>
<evidence type="ECO:0000256" key="4">
    <source>
        <dbReference type="ARBA" id="ARBA00022989"/>
    </source>
</evidence>
<gene>
    <name evidence="9" type="ORF">ISP15_02975</name>
</gene>